<evidence type="ECO:0000259" key="4">
    <source>
        <dbReference type="Pfam" id="PF07687"/>
    </source>
</evidence>
<keyword evidence="3" id="KW-0378">Hydrolase</keyword>
<dbReference type="GO" id="GO:0006508">
    <property type="term" value="P:proteolysis"/>
    <property type="evidence" value="ECO:0007669"/>
    <property type="project" value="UniProtKB-KW"/>
</dbReference>
<dbReference type="Gene3D" id="3.40.630.10">
    <property type="entry name" value="Zn peptidases"/>
    <property type="match status" value="1"/>
</dbReference>
<evidence type="ECO:0000256" key="1">
    <source>
        <dbReference type="ARBA" id="ARBA00022670"/>
    </source>
</evidence>
<dbReference type="InterPro" id="IPR051458">
    <property type="entry name" value="Cyt/Met_Dipeptidase"/>
</dbReference>
<dbReference type="OrthoDB" id="9761532at2"/>
<gene>
    <name evidence="5" type="ORF">ATO7_11553</name>
</gene>
<dbReference type="Proteomes" id="UP000192342">
    <property type="component" value="Unassembled WGS sequence"/>
</dbReference>
<reference evidence="5 6" key="1">
    <citation type="submission" date="2013-04" db="EMBL/GenBank/DDBJ databases">
        <title>Oceanococcus atlanticus 22II-S10r2 Genome Sequencing.</title>
        <authorList>
            <person name="Lai Q."/>
            <person name="Li G."/>
            <person name="Shao Z."/>
        </authorList>
    </citation>
    <scope>NUCLEOTIDE SEQUENCE [LARGE SCALE GENOMIC DNA]</scope>
    <source>
        <strain evidence="5 6">22II-S10r2</strain>
    </source>
</reference>
<dbReference type="Pfam" id="PF07687">
    <property type="entry name" value="M20_dimer"/>
    <property type="match status" value="1"/>
</dbReference>
<evidence type="ECO:0000313" key="5">
    <source>
        <dbReference type="EMBL" id="ORE85926.1"/>
    </source>
</evidence>
<dbReference type="Pfam" id="PF01546">
    <property type="entry name" value="Peptidase_M20"/>
    <property type="match status" value="1"/>
</dbReference>
<dbReference type="GO" id="GO:0008233">
    <property type="term" value="F:peptidase activity"/>
    <property type="evidence" value="ECO:0007669"/>
    <property type="project" value="UniProtKB-KW"/>
</dbReference>
<dbReference type="PANTHER" id="PTHR43270">
    <property type="entry name" value="BETA-ALA-HIS DIPEPTIDASE"/>
    <property type="match status" value="1"/>
</dbReference>
<keyword evidence="2" id="KW-0479">Metal-binding</keyword>
<dbReference type="Gene3D" id="3.30.70.360">
    <property type="match status" value="1"/>
</dbReference>
<dbReference type="CDD" id="cd05682">
    <property type="entry name" value="M20_dipept_dapE"/>
    <property type="match status" value="1"/>
</dbReference>
<dbReference type="SUPFAM" id="SSF53187">
    <property type="entry name" value="Zn-dependent exopeptidases"/>
    <property type="match status" value="1"/>
</dbReference>
<dbReference type="InterPro" id="IPR002933">
    <property type="entry name" value="Peptidase_M20"/>
</dbReference>
<proteinExistence type="predicted"/>
<feature type="domain" description="Peptidase M20 dimerisation" evidence="4">
    <location>
        <begin position="212"/>
        <end position="370"/>
    </location>
</feature>
<organism evidence="5 6">
    <name type="scientific">Oceanococcus atlanticus</name>
    <dbReference type="NCBI Taxonomy" id="1317117"/>
    <lineage>
        <taxon>Bacteria</taxon>
        <taxon>Pseudomonadati</taxon>
        <taxon>Pseudomonadota</taxon>
        <taxon>Gammaproteobacteria</taxon>
        <taxon>Chromatiales</taxon>
        <taxon>Oceanococcaceae</taxon>
        <taxon>Oceanococcus</taxon>
    </lineage>
</organism>
<sequence>MSTFDLAAARGFIDQRWDEQIVPELIEYIRIPNKSPMFDARWRENGYMEQVVEQFARWCRGCIEAGELRGAQVEVVRLEGRTPLLLIEIEGDPNCSDTVLMYGHLDKQPEMEGWSDGLGPWEPVLRNDKLYGRGGADDGYACFASLTALMALQAQGVAHARCVVMIEACEESGSPDLPYYVDHLAERIGAPSLVVCLDSGAGNYEQMWLTTSLRGNLAGELRVDILEEGVHSGAASGAVASSFRIANQLIARLEDRDSGRLIPDWLHVEIPQERIDQAEQAAAILGPALFETFPLVSGAHLMSAVGAELILNRTWCGTLSYTGVGGMPALADAGNVLRPHTSLMLSFRFPPTLDGDEASARIKQVLESDPPYGAKVSFRADKAASGWHAPPLAAWLQTAVDGASERAYGKPAAMMGEGGSIPFMGMLGEKFPSAQFVITGVLGPGSNAHGPNEFLHIPFARRLTLAVADILEQHRAASAAGLIDSSATATAVAGHRHFDESCC</sequence>
<dbReference type="STRING" id="1317117.ATO7_11553"/>
<dbReference type="GO" id="GO:0046872">
    <property type="term" value="F:metal ion binding"/>
    <property type="evidence" value="ECO:0007669"/>
    <property type="project" value="UniProtKB-KW"/>
</dbReference>
<evidence type="ECO:0000256" key="2">
    <source>
        <dbReference type="ARBA" id="ARBA00022723"/>
    </source>
</evidence>
<protein>
    <submittedName>
        <fullName evidence="5">Peptidase M20</fullName>
    </submittedName>
</protein>
<dbReference type="RefSeq" id="WP_083561957.1">
    <property type="nucleotide sequence ID" value="NZ_AQQV01000003.1"/>
</dbReference>
<dbReference type="EMBL" id="AQQV01000003">
    <property type="protein sequence ID" value="ORE85926.1"/>
    <property type="molecule type" value="Genomic_DNA"/>
</dbReference>
<dbReference type="PANTHER" id="PTHR43270:SF4">
    <property type="entry name" value="CARNOSINE DIPEPTIDASE 2, ISOFORM A"/>
    <property type="match status" value="1"/>
</dbReference>
<keyword evidence="6" id="KW-1185">Reference proteome</keyword>
<keyword evidence="1" id="KW-0645">Protease</keyword>
<dbReference type="AlphaFoldDB" id="A0A1Y1SC60"/>
<dbReference type="InterPro" id="IPR011650">
    <property type="entry name" value="Peptidase_M20_dimer"/>
</dbReference>
<accession>A0A1Y1SC60</accession>
<comment type="caution">
    <text evidence="5">The sequence shown here is derived from an EMBL/GenBank/DDBJ whole genome shotgun (WGS) entry which is preliminary data.</text>
</comment>
<name>A0A1Y1SC60_9GAMM</name>
<evidence type="ECO:0000256" key="3">
    <source>
        <dbReference type="ARBA" id="ARBA00022801"/>
    </source>
</evidence>
<evidence type="ECO:0000313" key="6">
    <source>
        <dbReference type="Proteomes" id="UP000192342"/>
    </source>
</evidence>